<dbReference type="GO" id="GO:0016020">
    <property type="term" value="C:membrane"/>
    <property type="evidence" value="ECO:0007669"/>
    <property type="project" value="UniProtKB-SubCell"/>
</dbReference>
<sequence length="631" mass="69403">MLHDPELSYKLRLHNLHYNLCIVLSFQMPGPHLLLVVVAVCLIKTASGFANGKVSLSCGDMTPRHGHDSSSKPAPYNITLDKHTFSPGDRITVTLRVVPTSGSIHFKGFLIEARDAGNPDGPAVGSFSLLNPSESQLLHCDHTQGSAVSHTSKSKKTEIQAVWEAPKTPPSGVQFMATVVQKYKVYWVQIPGPVVSLNGATGVPPPNPTPTTTTTAAVTATLSALTRPFSSEGCGRSKSCLRDPVGCDPGRDPLCFFLSFTPEERTVLFELSGPADGYLSFALSLDKWMGNDDVYLCVRDGDSVDINAAYVSGRAHPEFASENVLSDTAWQLADGVIQCRFRRDILLPRQIESRFSLDQSYFLFIAHGRAEDGVIYRHDRQPLISTHQTVITGLPENLAGSRSPLLIKFHGVFMLVAWMTTVTTGVIIARYFKHDWPETRLFGRRLWFQVHRALMTLTVLLTCVGFSLPFIYRGGWSRHAGSHPYLGCTVMALSFIQPIMALLRPATDSSRRYIFNWMHLGTGTIARVLAVVAIFLGIQQQALLLPGPWSTGVLAGCVVWGVLVDLLLEFHSKVVIVTGRTLAEDEDKILGTHSDSERQRKVSRFKKIVLAVFLVGNVGFLSVLLNTIRNV</sequence>
<feature type="transmembrane region" description="Helical" evidence="11">
    <location>
        <begin position="484"/>
        <end position="503"/>
    </location>
</feature>
<feature type="transmembrane region" description="Helical" evidence="11">
    <location>
        <begin position="608"/>
        <end position="628"/>
    </location>
</feature>
<feature type="domain" description="Reelin" evidence="14">
    <location>
        <begin position="39"/>
        <end position="211"/>
    </location>
</feature>
<dbReference type="Ensembl" id="ENSOMYT00000051032.2">
    <property type="protein sequence ID" value="ENSOMYP00000046897.2"/>
    <property type="gene ID" value="ENSOMYG00000021293.2"/>
</dbReference>
<dbReference type="SMART" id="SM00664">
    <property type="entry name" value="DoH"/>
    <property type="match status" value="1"/>
</dbReference>
<dbReference type="CDD" id="cd08760">
    <property type="entry name" value="Cyt_b561_FRRS1_like"/>
    <property type="match status" value="1"/>
</dbReference>
<evidence type="ECO:0000256" key="9">
    <source>
        <dbReference type="ARBA" id="ARBA00023136"/>
    </source>
</evidence>
<dbReference type="InterPro" id="IPR002861">
    <property type="entry name" value="Reeler_dom"/>
</dbReference>
<dbReference type="PANTHER" id="PTHR45828:SF3">
    <property type="entry name" value="FERRIC-CHELATE REDUCTASE 1"/>
    <property type="match status" value="1"/>
</dbReference>
<reference evidence="15" key="3">
    <citation type="submission" date="2025-09" db="UniProtKB">
        <authorList>
            <consortium name="Ensembl"/>
        </authorList>
    </citation>
    <scope>IDENTIFICATION</scope>
</reference>
<reference evidence="15" key="1">
    <citation type="submission" date="2020-07" db="EMBL/GenBank/DDBJ databases">
        <title>A long reads based de novo assembly of the rainbow trout Arlee double haploid line genome.</title>
        <authorList>
            <person name="Gao G."/>
            <person name="Palti Y."/>
        </authorList>
    </citation>
    <scope>NUCLEOTIDE SEQUENCE [LARGE SCALE GENOMIC DNA]</scope>
</reference>
<dbReference type="FunFam" id="2.60.40.4060:FF:000003">
    <property type="entry name" value="Ferric chelate reductase 1"/>
    <property type="match status" value="1"/>
</dbReference>
<evidence type="ECO:0000313" key="15">
    <source>
        <dbReference type="Ensembl" id="ENSOMYP00000046897.2"/>
    </source>
</evidence>
<evidence type="ECO:0000256" key="10">
    <source>
        <dbReference type="ARBA" id="ARBA00023180"/>
    </source>
</evidence>
<comment type="cofactor">
    <cofactor evidence="1">
        <name>heme b</name>
        <dbReference type="ChEBI" id="CHEBI:60344"/>
    </cofactor>
</comment>
<keyword evidence="4" id="KW-0813">Transport</keyword>
<evidence type="ECO:0000313" key="16">
    <source>
        <dbReference type="Proteomes" id="UP000694395"/>
    </source>
</evidence>
<evidence type="ECO:0000256" key="11">
    <source>
        <dbReference type="SAM" id="Phobius"/>
    </source>
</evidence>
<feature type="transmembrane region" description="Helical" evidence="11">
    <location>
        <begin position="549"/>
        <end position="568"/>
    </location>
</feature>
<dbReference type="PROSITE" id="PS51019">
    <property type="entry name" value="REELIN"/>
    <property type="match status" value="1"/>
</dbReference>
<comment type="subcellular location">
    <subcellularLocation>
        <location evidence="2">Membrane</location>
        <topology evidence="2">Multi-pass membrane protein</topology>
    </subcellularLocation>
</comment>
<evidence type="ECO:0000256" key="2">
    <source>
        <dbReference type="ARBA" id="ARBA00004141"/>
    </source>
</evidence>
<evidence type="ECO:0000256" key="7">
    <source>
        <dbReference type="ARBA" id="ARBA00022989"/>
    </source>
</evidence>
<evidence type="ECO:0000256" key="1">
    <source>
        <dbReference type="ARBA" id="ARBA00001970"/>
    </source>
</evidence>
<evidence type="ECO:0000256" key="8">
    <source>
        <dbReference type="ARBA" id="ARBA00023004"/>
    </source>
</evidence>
<feature type="domain" description="DOMON" evidence="12">
    <location>
        <begin position="252"/>
        <end position="368"/>
    </location>
</feature>
<comment type="similarity">
    <text evidence="3">Belongs to the FRRS1 family.</text>
</comment>
<keyword evidence="6" id="KW-0249">Electron transport</keyword>
<dbReference type="CDD" id="cd09628">
    <property type="entry name" value="DOMON_SDR_2_like"/>
    <property type="match status" value="1"/>
</dbReference>
<keyword evidence="8" id="KW-0408">Iron</keyword>
<dbReference type="Pfam" id="PF03188">
    <property type="entry name" value="Cytochrom_B561"/>
    <property type="match status" value="1"/>
</dbReference>
<evidence type="ECO:0000256" key="5">
    <source>
        <dbReference type="ARBA" id="ARBA00022692"/>
    </source>
</evidence>
<evidence type="ECO:0000256" key="3">
    <source>
        <dbReference type="ARBA" id="ARBA00009195"/>
    </source>
</evidence>
<dbReference type="PANTHER" id="PTHR45828">
    <property type="entry name" value="CYTOCHROME B561/FERRIC REDUCTASE TRANSMEMBRANE"/>
    <property type="match status" value="1"/>
</dbReference>
<proteinExistence type="inferred from homology"/>
<feature type="transmembrane region" description="Helical" evidence="11">
    <location>
        <begin position="515"/>
        <end position="537"/>
    </location>
</feature>
<dbReference type="Pfam" id="PF03351">
    <property type="entry name" value="DOMON"/>
    <property type="match status" value="1"/>
</dbReference>
<evidence type="ECO:0000256" key="4">
    <source>
        <dbReference type="ARBA" id="ARBA00022448"/>
    </source>
</evidence>
<name>A0A8C7R8I8_ONCMY</name>
<dbReference type="Gene3D" id="1.20.120.1770">
    <property type="match status" value="1"/>
</dbReference>
<reference evidence="15" key="2">
    <citation type="submission" date="2025-08" db="UniProtKB">
        <authorList>
            <consortium name="Ensembl"/>
        </authorList>
    </citation>
    <scope>IDENTIFICATION</scope>
</reference>
<dbReference type="InterPro" id="IPR042307">
    <property type="entry name" value="Reeler_sf"/>
</dbReference>
<dbReference type="PROSITE" id="PS50939">
    <property type="entry name" value="CYTOCHROME_B561"/>
    <property type="match status" value="1"/>
</dbReference>
<dbReference type="Proteomes" id="UP000694395">
    <property type="component" value="Chromosome 11"/>
</dbReference>
<dbReference type="AlphaFoldDB" id="A0A8C7R8I8"/>
<keyword evidence="5 11" id="KW-0812">Transmembrane</keyword>
<dbReference type="Gene3D" id="2.60.40.4060">
    <property type="entry name" value="Reeler domain"/>
    <property type="match status" value="1"/>
</dbReference>
<protein>
    <submittedName>
        <fullName evidence="15">Ferric chelate reductase 1</fullName>
    </submittedName>
</protein>
<dbReference type="InterPro" id="IPR051237">
    <property type="entry name" value="Ferric-chelate_Red/DefProt"/>
</dbReference>
<keyword evidence="9 11" id="KW-0472">Membrane</keyword>
<feature type="transmembrane region" description="Helical" evidence="11">
    <location>
        <begin position="453"/>
        <end position="472"/>
    </location>
</feature>
<accession>A0A8C7R8I8</accession>
<dbReference type="SMART" id="SM00665">
    <property type="entry name" value="B561"/>
    <property type="match status" value="1"/>
</dbReference>
<keyword evidence="10" id="KW-0325">Glycoprotein</keyword>
<organism evidence="15 16">
    <name type="scientific">Oncorhynchus mykiss</name>
    <name type="common">Rainbow trout</name>
    <name type="synonym">Salmo gairdneri</name>
    <dbReference type="NCBI Taxonomy" id="8022"/>
    <lineage>
        <taxon>Eukaryota</taxon>
        <taxon>Metazoa</taxon>
        <taxon>Chordata</taxon>
        <taxon>Craniata</taxon>
        <taxon>Vertebrata</taxon>
        <taxon>Euteleostomi</taxon>
        <taxon>Actinopterygii</taxon>
        <taxon>Neopterygii</taxon>
        <taxon>Teleostei</taxon>
        <taxon>Protacanthopterygii</taxon>
        <taxon>Salmoniformes</taxon>
        <taxon>Salmonidae</taxon>
        <taxon>Salmoninae</taxon>
        <taxon>Oncorhynchus</taxon>
    </lineage>
</organism>
<dbReference type="CDD" id="cd08544">
    <property type="entry name" value="Reeler"/>
    <property type="match status" value="1"/>
</dbReference>
<dbReference type="Pfam" id="PF02014">
    <property type="entry name" value="Reeler"/>
    <property type="match status" value="1"/>
</dbReference>
<dbReference type="GeneTree" id="ENSGT00940000157704"/>
<evidence type="ECO:0000256" key="6">
    <source>
        <dbReference type="ARBA" id="ARBA00022982"/>
    </source>
</evidence>
<keyword evidence="16" id="KW-1185">Reference proteome</keyword>
<evidence type="ECO:0000259" key="14">
    <source>
        <dbReference type="PROSITE" id="PS51019"/>
    </source>
</evidence>
<keyword evidence="7 11" id="KW-1133">Transmembrane helix</keyword>
<evidence type="ECO:0000259" key="12">
    <source>
        <dbReference type="PROSITE" id="PS50836"/>
    </source>
</evidence>
<dbReference type="InterPro" id="IPR006593">
    <property type="entry name" value="Cyt_b561/ferric_Rdtase_TM"/>
</dbReference>
<feature type="domain" description="Cytochrome b561" evidence="13">
    <location>
        <begin position="372"/>
        <end position="579"/>
    </location>
</feature>
<dbReference type="PROSITE" id="PS50836">
    <property type="entry name" value="DOMON"/>
    <property type="match status" value="1"/>
</dbReference>
<dbReference type="InterPro" id="IPR005018">
    <property type="entry name" value="DOMON_domain"/>
</dbReference>
<feature type="transmembrane region" description="Helical" evidence="11">
    <location>
        <begin position="411"/>
        <end position="432"/>
    </location>
</feature>
<evidence type="ECO:0000259" key="13">
    <source>
        <dbReference type="PROSITE" id="PS50939"/>
    </source>
</evidence>